<accession>A0AAD5UIN4</accession>
<sequence>MEMDLIITEQVTENTPLLEEESSSQSYISPYQTVLNLLSAKKNTTFKCWACWETFSSASNPLIRVCQGCKDPELQYIHQECIDSYISSLPQPRRPRSPRPRGRDQQSVSEFLAEEQPPVVLYDCTRCRDPYIVEERPISPLVIMWQDVWLRFLVIILTIVSIVMVGSGATIVIFGWDDNEVLAEIFGFPITVVFLALFLTVIGLTGTVGLWIAIWSSCSGKTRLHVVGQPLIV</sequence>
<feature type="region of interest" description="Disordered" evidence="1">
    <location>
        <begin position="88"/>
        <end position="108"/>
    </location>
</feature>
<keyword evidence="2" id="KW-0472">Membrane</keyword>
<reference evidence="3" key="1">
    <citation type="submission" date="2020-05" db="EMBL/GenBank/DDBJ databases">
        <title>Phylogenomic resolution of chytrid fungi.</title>
        <authorList>
            <person name="Stajich J.E."/>
            <person name="Amses K."/>
            <person name="Simmons R."/>
            <person name="Seto K."/>
            <person name="Myers J."/>
            <person name="Bonds A."/>
            <person name="Quandt C.A."/>
            <person name="Barry K."/>
            <person name="Liu P."/>
            <person name="Grigoriev I."/>
            <person name="Longcore J.E."/>
            <person name="James T.Y."/>
        </authorList>
    </citation>
    <scope>NUCLEOTIDE SEQUENCE</scope>
    <source>
        <strain evidence="3">PLAUS21</strain>
    </source>
</reference>
<dbReference type="Proteomes" id="UP001210925">
    <property type="component" value="Unassembled WGS sequence"/>
</dbReference>
<evidence type="ECO:0000256" key="1">
    <source>
        <dbReference type="SAM" id="MobiDB-lite"/>
    </source>
</evidence>
<protein>
    <recommendedName>
        <fullName evidence="5">RING-CH-type domain-containing protein</fullName>
    </recommendedName>
</protein>
<keyword evidence="2" id="KW-1133">Transmembrane helix</keyword>
<evidence type="ECO:0000313" key="4">
    <source>
        <dbReference type="Proteomes" id="UP001210925"/>
    </source>
</evidence>
<feature type="transmembrane region" description="Helical" evidence="2">
    <location>
        <begin position="188"/>
        <end position="214"/>
    </location>
</feature>
<comment type="caution">
    <text evidence="3">The sequence shown here is derived from an EMBL/GenBank/DDBJ whole genome shotgun (WGS) entry which is preliminary data.</text>
</comment>
<dbReference type="EMBL" id="JADGKB010000054">
    <property type="protein sequence ID" value="KAJ3256190.1"/>
    <property type="molecule type" value="Genomic_DNA"/>
</dbReference>
<evidence type="ECO:0000313" key="3">
    <source>
        <dbReference type="EMBL" id="KAJ3256190.1"/>
    </source>
</evidence>
<dbReference type="InterPro" id="IPR013083">
    <property type="entry name" value="Znf_RING/FYVE/PHD"/>
</dbReference>
<dbReference type="AlphaFoldDB" id="A0AAD5UIN4"/>
<organism evidence="3 4">
    <name type="scientific">Boothiomyces macroporosus</name>
    <dbReference type="NCBI Taxonomy" id="261099"/>
    <lineage>
        <taxon>Eukaryota</taxon>
        <taxon>Fungi</taxon>
        <taxon>Fungi incertae sedis</taxon>
        <taxon>Chytridiomycota</taxon>
        <taxon>Chytridiomycota incertae sedis</taxon>
        <taxon>Chytridiomycetes</taxon>
        <taxon>Rhizophydiales</taxon>
        <taxon>Terramycetaceae</taxon>
        <taxon>Boothiomyces</taxon>
    </lineage>
</organism>
<keyword evidence="2" id="KW-0812">Transmembrane</keyword>
<name>A0AAD5UIN4_9FUNG</name>
<keyword evidence="4" id="KW-1185">Reference proteome</keyword>
<proteinExistence type="predicted"/>
<gene>
    <name evidence="3" type="ORF">HK103_005649</name>
</gene>
<evidence type="ECO:0000256" key="2">
    <source>
        <dbReference type="SAM" id="Phobius"/>
    </source>
</evidence>
<dbReference type="Gene3D" id="3.30.40.10">
    <property type="entry name" value="Zinc/RING finger domain, C3HC4 (zinc finger)"/>
    <property type="match status" value="1"/>
</dbReference>
<evidence type="ECO:0008006" key="5">
    <source>
        <dbReference type="Google" id="ProtNLM"/>
    </source>
</evidence>
<feature type="transmembrane region" description="Helical" evidence="2">
    <location>
        <begin position="148"/>
        <end position="176"/>
    </location>
</feature>